<dbReference type="Pfam" id="PF05729">
    <property type="entry name" value="NACHT"/>
    <property type="match status" value="1"/>
</dbReference>
<dbReference type="InterPro" id="IPR027417">
    <property type="entry name" value="P-loop_NTPase"/>
</dbReference>
<feature type="domain" description="NACHT" evidence="2">
    <location>
        <begin position="145"/>
        <end position="293"/>
    </location>
</feature>
<keyword evidence="1" id="KW-0472">Membrane</keyword>
<dbReference type="EMBL" id="FMCS01000008">
    <property type="protein sequence ID" value="SCF18436.1"/>
    <property type="molecule type" value="Genomic_DNA"/>
</dbReference>
<gene>
    <name evidence="3" type="ORF">GA0070214_10830</name>
</gene>
<evidence type="ECO:0000259" key="2">
    <source>
        <dbReference type="Pfam" id="PF05729"/>
    </source>
</evidence>
<feature type="transmembrane region" description="Helical" evidence="1">
    <location>
        <begin position="598"/>
        <end position="623"/>
    </location>
</feature>
<dbReference type="Gene3D" id="3.40.50.300">
    <property type="entry name" value="P-loop containing nucleotide triphosphate hydrolases"/>
    <property type="match status" value="1"/>
</dbReference>
<keyword evidence="4" id="KW-1185">Reference proteome</keyword>
<keyword evidence="1" id="KW-0812">Transmembrane</keyword>
<dbReference type="Proteomes" id="UP000199629">
    <property type="component" value="Unassembled WGS sequence"/>
</dbReference>
<evidence type="ECO:0000313" key="4">
    <source>
        <dbReference type="Proteomes" id="UP000199629"/>
    </source>
</evidence>
<feature type="transmembrane region" description="Helical" evidence="1">
    <location>
        <begin position="522"/>
        <end position="546"/>
    </location>
</feature>
<feature type="transmembrane region" description="Helical" evidence="1">
    <location>
        <begin position="36"/>
        <end position="53"/>
    </location>
</feature>
<evidence type="ECO:0000256" key="1">
    <source>
        <dbReference type="SAM" id="Phobius"/>
    </source>
</evidence>
<keyword evidence="1" id="KW-1133">Transmembrane helix</keyword>
<reference evidence="4" key="1">
    <citation type="submission" date="2016-06" db="EMBL/GenBank/DDBJ databases">
        <authorList>
            <person name="Varghese N."/>
            <person name="Submissions Spin"/>
        </authorList>
    </citation>
    <scope>NUCLEOTIDE SEQUENCE [LARGE SCALE GENOMIC DNA]</scope>
    <source>
        <strain evidence="4">DSM 45246</strain>
    </source>
</reference>
<dbReference type="AlphaFoldDB" id="A0A1C4YCS4"/>
<sequence length="717" mass="77745">MRRVVMVGMSVVVVALLGVATNVATGALPARWTPYLWLAWPLVLLLVAVLVLIEVQRGREPRRAGTAGAARARRVLLERVRRYWVTSVLDRSLHEEARIELGIAATAEDRRHPWSLQASHRDGFTGSLDDRTSMAALFDQLDGAVVIVGAPGAGKTTSLLELARDLLDRADHDPDAPIPAVFNLSSWATLRRPLDRWLVEQLTERYGIPAGQAAAWVAAGEILPLLDGLDEVGEQHRDECAEAIAAFHQRQPLTPIAVCCRQAEYARLRSALPLYGTVAIQPLDRSQIGRYVDRPGLAGLRAALDADPELWQLADSPLMLSIMALAYADPDDAGSDPASTGSGRERLFARYVDTMLRRRPHPRYRPERTAGHLATLARVLRRRDQTVFVLDMIDESWSPRRPAAWRTSAALARLLACAALAALFGTAGRALGSVTGLVVAGGLLGLAVLMHTANYDDLFELTSTIRDRDDRHPESWVVAWTTSVAELERLIQVSALAAGAAVGVLTGWLAPGGPSWTAGLGYGGGFFLATVVALIALDSAQIRLHFRPLPPRTGRRELPSPLLRQRLTVMAADLVLLGVMVGVLGFVPVALARGTAEALRFAVLLGGGTALVLFTVVAFTPMVEQALARRRLAREAVVPYPLLPFLDHAVQCLFLRQVGDGYIFVHRELLDHFAERAEPGSTCSGLTSSRRGWSAGGFRKAGRRALVSQRNAHSAGP</sequence>
<feature type="transmembrane region" description="Helical" evidence="1">
    <location>
        <begin position="430"/>
        <end position="449"/>
    </location>
</feature>
<feature type="transmembrane region" description="Helical" evidence="1">
    <location>
        <begin position="567"/>
        <end position="592"/>
    </location>
</feature>
<organism evidence="3 4">
    <name type="scientific">Micromonospora chaiyaphumensis</name>
    <dbReference type="NCBI Taxonomy" id="307119"/>
    <lineage>
        <taxon>Bacteria</taxon>
        <taxon>Bacillati</taxon>
        <taxon>Actinomycetota</taxon>
        <taxon>Actinomycetes</taxon>
        <taxon>Micromonosporales</taxon>
        <taxon>Micromonosporaceae</taxon>
        <taxon>Micromonospora</taxon>
    </lineage>
</organism>
<accession>A0A1C4YCS4</accession>
<proteinExistence type="predicted"/>
<dbReference type="InterPro" id="IPR007111">
    <property type="entry name" value="NACHT_NTPase"/>
</dbReference>
<protein>
    <submittedName>
        <fullName evidence="3">NACHT domain-containing protein</fullName>
    </submittedName>
</protein>
<evidence type="ECO:0000313" key="3">
    <source>
        <dbReference type="EMBL" id="SCF18436.1"/>
    </source>
</evidence>
<name>A0A1C4YCS4_9ACTN</name>